<feature type="compositionally biased region" description="Polar residues" evidence="12">
    <location>
        <begin position="187"/>
        <end position="197"/>
    </location>
</feature>
<sequence length="222" mass="25364">MSFSVLCRDTLRGTLQYNPKYQRDLANWFRDCSRTHRAICRCPSYRNHFKAPKPQTQEASTQTERPPKSVTILPARRGILSSPKDRSPGKRNKILHFDPFLNEALYHSKRRRKQLLQERPDNWHPLWEITPPLKACLDFDDTEEDTDTSDDDGGAGETDDEDDTVPHVDFDIGINGIVDGIPPEPSDASSSNRTLEQNPYGLPNHTTHSELLSKVLFSSHKQ</sequence>
<evidence type="ECO:0000256" key="2">
    <source>
        <dbReference type="ARBA" id="ARBA00013064"/>
    </source>
</evidence>
<proteinExistence type="inferred from homology"/>
<dbReference type="GO" id="GO:0004725">
    <property type="term" value="F:protein tyrosine phosphatase activity"/>
    <property type="evidence" value="ECO:0007669"/>
    <property type="project" value="UniProtKB-EC"/>
</dbReference>
<keyword evidence="5" id="KW-0244">Early protein</keyword>
<evidence type="ECO:0000256" key="9">
    <source>
        <dbReference type="ARBA" id="ARBA00047761"/>
    </source>
</evidence>
<dbReference type="KEGG" id="vg:41702250"/>
<dbReference type="InterPro" id="IPR004118">
    <property type="entry name" value="HEV_TT_vir_Orf2/Gyrovir_Vp2_N"/>
</dbReference>
<evidence type="ECO:0000256" key="3">
    <source>
        <dbReference type="ARBA" id="ARBA00013081"/>
    </source>
</evidence>
<dbReference type="GO" id="GO:0004722">
    <property type="term" value="F:protein serine/threonine phosphatase activity"/>
    <property type="evidence" value="ECO:0007669"/>
    <property type="project" value="UniProtKB-EC"/>
</dbReference>
<name>A0A2Z4N3Y4_9VIRU</name>
<evidence type="ECO:0000313" key="15">
    <source>
        <dbReference type="Proteomes" id="UP000289818"/>
    </source>
</evidence>
<dbReference type="EMBL" id="MH378452">
    <property type="protein sequence ID" value="AWX63609.1"/>
    <property type="molecule type" value="Genomic_DNA"/>
</dbReference>
<evidence type="ECO:0000256" key="4">
    <source>
        <dbReference type="ARBA" id="ARBA00017219"/>
    </source>
</evidence>
<keyword evidence="15" id="KW-1185">Reference proteome</keyword>
<dbReference type="EC" id="3.1.3.48" evidence="2"/>
<comment type="similarity">
    <text evidence="1">Belongs to the gyrovirus protein VP2 family.</text>
</comment>
<dbReference type="Proteomes" id="UP000289818">
    <property type="component" value="Segment"/>
</dbReference>
<evidence type="ECO:0000259" key="13">
    <source>
        <dbReference type="Pfam" id="PF02957"/>
    </source>
</evidence>
<comment type="function">
    <text evidence="8">May act as a scaffold protein in virion assembly. May also play a role in intracellular signaling during viral replication.</text>
</comment>
<organism evidence="14">
    <name type="scientific">Ashy storm petrel gyrovirus</name>
    <dbReference type="NCBI Taxonomy" id="2249930"/>
    <lineage>
        <taxon>Viruses</taxon>
        <taxon>Monodnaviria</taxon>
        <taxon>Shotokuvirae</taxon>
        <taxon>Commensaviricota</taxon>
        <taxon>Cardeaviricetes</taxon>
        <taxon>Sanitavirales</taxon>
        <taxon>Anelloviridae</taxon>
        <taxon>Gyrovirus</taxon>
        <taxon>Gyrovirus hydho1</taxon>
    </lineage>
</organism>
<dbReference type="GeneID" id="41702250"/>
<accession>A0A2Z4N3Y4</accession>
<comment type="catalytic activity">
    <reaction evidence="11">
        <text>O-phospho-L-tyrosyl-[protein] + H2O = L-tyrosyl-[protein] + phosphate</text>
        <dbReference type="Rhea" id="RHEA:10684"/>
        <dbReference type="Rhea" id="RHEA-COMP:10136"/>
        <dbReference type="Rhea" id="RHEA-COMP:20101"/>
        <dbReference type="ChEBI" id="CHEBI:15377"/>
        <dbReference type="ChEBI" id="CHEBI:43474"/>
        <dbReference type="ChEBI" id="CHEBI:46858"/>
        <dbReference type="ChEBI" id="CHEBI:61978"/>
        <dbReference type="EC" id="3.1.3.48"/>
    </reaction>
</comment>
<evidence type="ECO:0000256" key="7">
    <source>
        <dbReference type="ARBA" id="ARBA00022912"/>
    </source>
</evidence>
<evidence type="ECO:0000256" key="8">
    <source>
        <dbReference type="ARBA" id="ARBA00024766"/>
    </source>
</evidence>
<evidence type="ECO:0000256" key="5">
    <source>
        <dbReference type="ARBA" id="ARBA00022518"/>
    </source>
</evidence>
<evidence type="ECO:0000256" key="12">
    <source>
        <dbReference type="SAM" id="MobiDB-lite"/>
    </source>
</evidence>
<evidence type="ECO:0000256" key="10">
    <source>
        <dbReference type="ARBA" id="ARBA00048336"/>
    </source>
</evidence>
<reference evidence="14" key="1">
    <citation type="submission" date="2018-05" db="EMBL/GenBank/DDBJ databases">
        <title>Genome of a gyrovirus recovered from Ashy storm petrel cloacal swab.</title>
        <authorList>
            <person name="Waits K."/>
            <person name="Bradley R.W."/>
            <person name="Kraberger S."/>
            <person name="Fontenele R."/>
            <person name="Varsani A."/>
        </authorList>
    </citation>
    <scope>NUCLEOTIDE SEQUENCE [LARGE SCALE GENOMIC DNA]</scope>
    <source>
        <strain evidence="14">A12a1_528</strain>
    </source>
</reference>
<feature type="domain" description="Hepatitis TT virus Orf2/Gyrovirus Vp2 N-terminal" evidence="13">
    <location>
        <begin position="24"/>
        <end position="68"/>
    </location>
</feature>
<comment type="catalytic activity">
    <reaction evidence="10">
        <text>O-phospho-L-threonyl-[protein] + H2O = L-threonyl-[protein] + phosphate</text>
        <dbReference type="Rhea" id="RHEA:47004"/>
        <dbReference type="Rhea" id="RHEA-COMP:11060"/>
        <dbReference type="Rhea" id="RHEA-COMP:11605"/>
        <dbReference type="ChEBI" id="CHEBI:15377"/>
        <dbReference type="ChEBI" id="CHEBI:30013"/>
        <dbReference type="ChEBI" id="CHEBI:43474"/>
        <dbReference type="ChEBI" id="CHEBI:61977"/>
        <dbReference type="EC" id="3.1.3.16"/>
    </reaction>
</comment>
<dbReference type="Pfam" id="PF02957">
    <property type="entry name" value="TT_ORF2-like"/>
    <property type="match status" value="1"/>
</dbReference>
<keyword evidence="7" id="KW-0904">Protein phosphatase</keyword>
<protein>
    <recommendedName>
        <fullName evidence="4">Dual specificity protein phosphatase VP2</fullName>
        <ecNumber evidence="3">3.1.3.16</ecNumber>
        <ecNumber evidence="2">3.1.3.48</ecNumber>
    </recommendedName>
</protein>
<keyword evidence="6" id="KW-0378">Hydrolase</keyword>
<evidence type="ECO:0000256" key="1">
    <source>
        <dbReference type="ARBA" id="ARBA00008237"/>
    </source>
</evidence>
<comment type="catalytic activity">
    <reaction evidence="9">
        <text>O-phospho-L-seryl-[protein] + H2O = L-seryl-[protein] + phosphate</text>
        <dbReference type="Rhea" id="RHEA:20629"/>
        <dbReference type="Rhea" id="RHEA-COMP:9863"/>
        <dbReference type="Rhea" id="RHEA-COMP:11604"/>
        <dbReference type="ChEBI" id="CHEBI:15377"/>
        <dbReference type="ChEBI" id="CHEBI:29999"/>
        <dbReference type="ChEBI" id="CHEBI:43474"/>
        <dbReference type="ChEBI" id="CHEBI:83421"/>
        <dbReference type="EC" id="3.1.3.16"/>
    </reaction>
</comment>
<dbReference type="RefSeq" id="YP_009553241.1">
    <property type="nucleotide sequence ID" value="NC_040720.1"/>
</dbReference>
<feature type="region of interest" description="Disordered" evidence="12">
    <location>
        <begin position="139"/>
        <end position="222"/>
    </location>
</feature>
<feature type="compositionally biased region" description="Acidic residues" evidence="12">
    <location>
        <begin position="139"/>
        <end position="163"/>
    </location>
</feature>
<evidence type="ECO:0000256" key="11">
    <source>
        <dbReference type="ARBA" id="ARBA00051722"/>
    </source>
</evidence>
<dbReference type="EC" id="3.1.3.16" evidence="3"/>
<evidence type="ECO:0000313" key="14">
    <source>
        <dbReference type="EMBL" id="AWX63609.1"/>
    </source>
</evidence>
<evidence type="ECO:0000256" key="6">
    <source>
        <dbReference type="ARBA" id="ARBA00022801"/>
    </source>
</evidence>